<feature type="region of interest" description="Disordered" evidence="5">
    <location>
        <begin position="1"/>
        <end position="26"/>
    </location>
</feature>
<sequence>MSQQLKQRVPGNESTAKSSEKEATSSKATLISMKPDYVLRVLYKPDTKTKKPSLEAEANLKVLLSILKLNGFNVTIRPDVNDNFLLVFVTLNDNSFEELLRLSNNIDNLFDVVSIDAKDDKTSIAERLRLIHMKLTLKKEQGGCGLGVGKGDIKSILPVRHLLNIEKEYTKNFKHLGKLFSKRVRDENTYFLKENFGSTYALYYNFVQNYVSSIGFIAAFGIVAWKYLGNFSFIYAVVNLLIGLICYLRVYAGDKKCQKDWKLKNITKTEIIRYSGTDILPKWNVLLRKFFFLPITAFGASALFSVQFMCFLFEIFINEIYAGPFKSILALIPTGLVCVLVPVGTIIYGIVAQKYSAFEKNSTREEENRSMLSKMFIFNCLAAYSPLLITSFIYLPVGYCLDPYLATLKSFIGNFTSSYRYVPQIPTIESEYKVNNKRLSSQIFYFMVINQVIAFTVEFAVPFVVSKLTTITFIAKLLGTPASSRKFSTKEIDNSEDHKFLEIVRTQLARPQVSIDDDYRQEVIQYGFLMLFGPVWTLGALCCFIFGLLEQEGDYIKYLKIAQAPTPSRSESSQPWILFMRYLLIVGSFVSIAITLMYKNTGDAEEILSYVGQSSVKSSWFTVVGGALSITIIVQIAINGFENVIDHLYDTDDTVELNREIKTGTLLTEFTKREITIADVDVDGLLEEAEIIYDGN</sequence>
<dbReference type="AlphaFoldDB" id="A0A4T0X674"/>
<accession>A0A4T0X674</accession>
<feature type="transmembrane region" description="Helical" evidence="6">
    <location>
        <begin position="202"/>
        <end position="225"/>
    </location>
</feature>
<dbReference type="Proteomes" id="UP000307173">
    <property type="component" value="Unassembled WGS sequence"/>
</dbReference>
<dbReference type="GO" id="GO:0032541">
    <property type="term" value="C:cortical endoplasmic reticulum"/>
    <property type="evidence" value="ECO:0007669"/>
    <property type="project" value="TreeGrafter"/>
</dbReference>
<dbReference type="GO" id="GO:0016020">
    <property type="term" value="C:membrane"/>
    <property type="evidence" value="ECO:0007669"/>
    <property type="project" value="UniProtKB-SubCell"/>
</dbReference>
<feature type="transmembrane region" description="Helical" evidence="6">
    <location>
        <begin position="231"/>
        <end position="252"/>
    </location>
</feature>
<comment type="subcellular location">
    <subcellularLocation>
        <location evidence="1">Membrane</location>
        <topology evidence="1">Multi-pass membrane protein</topology>
    </subcellularLocation>
</comment>
<dbReference type="InterPro" id="IPR007632">
    <property type="entry name" value="Anoctamin"/>
</dbReference>
<reference evidence="9 10" key="1">
    <citation type="journal article" date="2019" name="Front. Genet.">
        <title>Whole-Genome Sequencing of the Opportunistic Yeast Pathogen Candida inconspicua Uncovers Its Hybrid Origin.</title>
        <authorList>
            <person name="Mixao V."/>
            <person name="Hansen A.P."/>
            <person name="Saus E."/>
            <person name="Boekhout T."/>
            <person name="Lass-Florl C."/>
            <person name="Gabaldon T."/>
        </authorList>
    </citation>
    <scope>NUCLEOTIDE SEQUENCE [LARGE SCALE GENOMIC DNA]</scope>
    <source>
        <strain evidence="9 10">CBS 180</strain>
    </source>
</reference>
<feature type="transmembrane region" description="Helical" evidence="6">
    <location>
        <begin position="618"/>
        <end position="638"/>
    </location>
</feature>
<evidence type="ECO:0000256" key="3">
    <source>
        <dbReference type="ARBA" id="ARBA00022989"/>
    </source>
</evidence>
<feature type="domain" description="Anoctamin alpha-beta plait" evidence="8">
    <location>
        <begin position="35"/>
        <end position="154"/>
    </location>
</feature>
<dbReference type="PANTHER" id="PTHR12308:SF73">
    <property type="entry name" value="ANOCTAMIN"/>
    <property type="match status" value="1"/>
</dbReference>
<evidence type="ECO:0000313" key="10">
    <source>
        <dbReference type="Proteomes" id="UP000307173"/>
    </source>
</evidence>
<dbReference type="InterPro" id="IPR049456">
    <property type="entry name" value="Anoctamin_N_fung"/>
</dbReference>
<protein>
    <submittedName>
        <fullName evidence="9">Uncharacterized protein</fullName>
    </submittedName>
</protein>
<feature type="transmembrane region" description="Helical" evidence="6">
    <location>
        <begin position="372"/>
        <end position="397"/>
    </location>
</feature>
<dbReference type="OrthoDB" id="296386at2759"/>
<evidence type="ECO:0000256" key="1">
    <source>
        <dbReference type="ARBA" id="ARBA00004141"/>
    </source>
</evidence>
<dbReference type="Pfam" id="PF20877">
    <property type="entry name" value="Anoctamin_N"/>
    <property type="match status" value="1"/>
</dbReference>
<dbReference type="InterPro" id="IPR049452">
    <property type="entry name" value="Anoctamin_TM"/>
</dbReference>
<feature type="transmembrane region" description="Helical" evidence="6">
    <location>
        <begin position="443"/>
        <end position="465"/>
    </location>
</feature>
<feature type="transmembrane region" description="Helical" evidence="6">
    <location>
        <begin position="290"/>
        <end position="316"/>
    </location>
</feature>
<keyword evidence="4 6" id="KW-0472">Membrane</keyword>
<organism evidence="9 10">
    <name type="scientific">Pichia inconspicua</name>
    <dbReference type="NCBI Taxonomy" id="52247"/>
    <lineage>
        <taxon>Eukaryota</taxon>
        <taxon>Fungi</taxon>
        <taxon>Dikarya</taxon>
        <taxon>Ascomycota</taxon>
        <taxon>Saccharomycotina</taxon>
        <taxon>Pichiomycetes</taxon>
        <taxon>Pichiales</taxon>
        <taxon>Pichiaceae</taxon>
        <taxon>Pichia</taxon>
    </lineage>
</organism>
<feature type="transmembrane region" description="Helical" evidence="6">
    <location>
        <begin position="328"/>
        <end position="351"/>
    </location>
</feature>
<dbReference type="PANTHER" id="PTHR12308">
    <property type="entry name" value="ANOCTAMIN"/>
    <property type="match status" value="1"/>
</dbReference>
<evidence type="ECO:0000256" key="5">
    <source>
        <dbReference type="SAM" id="MobiDB-lite"/>
    </source>
</evidence>
<comment type="caution">
    <text evidence="9">The sequence shown here is derived from an EMBL/GenBank/DDBJ whole genome shotgun (WGS) entry which is preliminary data.</text>
</comment>
<evidence type="ECO:0000259" key="7">
    <source>
        <dbReference type="Pfam" id="PF04547"/>
    </source>
</evidence>
<evidence type="ECO:0000256" key="6">
    <source>
        <dbReference type="SAM" id="Phobius"/>
    </source>
</evidence>
<evidence type="ECO:0000259" key="8">
    <source>
        <dbReference type="Pfam" id="PF20877"/>
    </source>
</evidence>
<feature type="transmembrane region" description="Helical" evidence="6">
    <location>
        <begin position="526"/>
        <end position="549"/>
    </location>
</feature>
<evidence type="ECO:0000256" key="4">
    <source>
        <dbReference type="ARBA" id="ARBA00023136"/>
    </source>
</evidence>
<proteinExistence type="predicted"/>
<dbReference type="STRING" id="52247.A0A4T0X674"/>
<dbReference type="GO" id="GO:0005254">
    <property type="term" value="F:chloride channel activity"/>
    <property type="evidence" value="ECO:0007669"/>
    <property type="project" value="TreeGrafter"/>
</dbReference>
<feature type="domain" description="Anoctamin transmembrane" evidence="7">
    <location>
        <begin position="193"/>
        <end position="648"/>
    </location>
</feature>
<dbReference type="EMBL" id="SELW01000141">
    <property type="protein sequence ID" value="TID30547.1"/>
    <property type="molecule type" value="Genomic_DNA"/>
</dbReference>
<name>A0A4T0X674_9ASCO</name>
<evidence type="ECO:0000256" key="2">
    <source>
        <dbReference type="ARBA" id="ARBA00022692"/>
    </source>
</evidence>
<gene>
    <name evidence="9" type="ORF">CANINC_000901</name>
</gene>
<evidence type="ECO:0000313" key="9">
    <source>
        <dbReference type="EMBL" id="TID30547.1"/>
    </source>
</evidence>
<feature type="transmembrane region" description="Helical" evidence="6">
    <location>
        <begin position="578"/>
        <end position="598"/>
    </location>
</feature>
<keyword evidence="3 6" id="KW-1133">Transmembrane helix</keyword>
<dbReference type="Pfam" id="PF04547">
    <property type="entry name" value="Anoctamin"/>
    <property type="match status" value="1"/>
</dbReference>
<keyword evidence="2 6" id="KW-0812">Transmembrane</keyword>
<keyword evidence="10" id="KW-1185">Reference proteome</keyword>